<dbReference type="AlphaFoldDB" id="A0AA39FNX2"/>
<dbReference type="EMBL" id="JAQQBS010000002">
    <property type="protein sequence ID" value="KAK0173115.1"/>
    <property type="molecule type" value="Genomic_DNA"/>
</dbReference>
<keyword evidence="3" id="KW-1185">Reference proteome</keyword>
<organism evidence="2 3">
    <name type="scientific">Microctonus aethiopoides</name>
    <dbReference type="NCBI Taxonomy" id="144406"/>
    <lineage>
        <taxon>Eukaryota</taxon>
        <taxon>Metazoa</taxon>
        <taxon>Ecdysozoa</taxon>
        <taxon>Arthropoda</taxon>
        <taxon>Hexapoda</taxon>
        <taxon>Insecta</taxon>
        <taxon>Pterygota</taxon>
        <taxon>Neoptera</taxon>
        <taxon>Endopterygota</taxon>
        <taxon>Hymenoptera</taxon>
        <taxon>Apocrita</taxon>
        <taxon>Ichneumonoidea</taxon>
        <taxon>Braconidae</taxon>
        <taxon>Euphorinae</taxon>
        <taxon>Microctonus</taxon>
    </lineage>
</organism>
<feature type="signal peptide" evidence="1">
    <location>
        <begin position="1"/>
        <end position="21"/>
    </location>
</feature>
<dbReference type="Proteomes" id="UP001168990">
    <property type="component" value="Unassembled WGS sequence"/>
</dbReference>
<gene>
    <name evidence="2" type="ORF">PV328_006358</name>
</gene>
<reference evidence="2" key="2">
    <citation type="submission" date="2023-03" db="EMBL/GenBank/DDBJ databases">
        <authorList>
            <person name="Inwood S.N."/>
            <person name="Skelly J.G."/>
            <person name="Guhlin J."/>
            <person name="Harrop T.W.R."/>
            <person name="Goldson S.G."/>
            <person name="Dearden P.K."/>
        </authorList>
    </citation>
    <scope>NUCLEOTIDE SEQUENCE</scope>
    <source>
        <strain evidence="2">Irish</strain>
        <tissue evidence="2">Whole body</tissue>
    </source>
</reference>
<comment type="caution">
    <text evidence="2">The sequence shown here is derived from an EMBL/GenBank/DDBJ whole genome shotgun (WGS) entry which is preliminary data.</text>
</comment>
<reference evidence="2" key="1">
    <citation type="journal article" date="2023" name="bioRxiv">
        <title>Scaffold-level genome assemblies of two parasitoid biocontrol wasps reveal the parthenogenesis mechanism and an associated novel virus.</title>
        <authorList>
            <person name="Inwood S."/>
            <person name="Skelly J."/>
            <person name="Guhlin J."/>
            <person name="Harrop T."/>
            <person name="Goldson S."/>
            <person name="Dearden P."/>
        </authorList>
    </citation>
    <scope>NUCLEOTIDE SEQUENCE</scope>
    <source>
        <strain evidence="2">Irish</strain>
        <tissue evidence="2">Whole body</tissue>
    </source>
</reference>
<proteinExistence type="predicted"/>
<name>A0AA39FNX2_9HYME</name>
<feature type="chain" id="PRO_5041413844" evidence="1">
    <location>
        <begin position="22"/>
        <end position="77"/>
    </location>
</feature>
<protein>
    <submittedName>
        <fullName evidence="2">Uncharacterized protein</fullName>
    </submittedName>
</protein>
<keyword evidence="1" id="KW-0732">Signal</keyword>
<evidence type="ECO:0000313" key="2">
    <source>
        <dbReference type="EMBL" id="KAK0173115.1"/>
    </source>
</evidence>
<sequence length="77" mass="8664">MILQIILIALIGSAFCQQATSDEIKKAQELMGKFPSPRGYIDYWFPVRSQAFAGLSNAPTESTNALIGYMRVLRRIR</sequence>
<evidence type="ECO:0000256" key="1">
    <source>
        <dbReference type="SAM" id="SignalP"/>
    </source>
</evidence>
<accession>A0AA39FNX2</accession>
<evidence type="ECO:0000313" key="3">
    <source>
        <dbReference type="Proteomes" id="UP001168990"/>
    </source>
</evidence>